<accession>A0A1M5MNW4</accession>
<proteinExistence type="predicted"/>
<evidence type="ECO:0000313" key="2">
    <source>
        <dbReference type="EMBL" id="SHG78961.1"/>
    </source>
</evidence>
<keyword evidence="3" id="KW-1185">Reference proteome</keyword>
<protein>
    <recommendedName>
        <fullName evidence="4">Beta/Gamma crystallin</fullName>
    </recommendedName>
</protein>
<evidence type="ECO:0000256" key="1">
    <source>
        <dbReference type="SAM" id="SignalP"/>
    </source>
</evidence>
<dbReference type="EMBL" id="FQXB01000001">
    <property type="protein sequence ID" value="SHG78961.1"/>
    <property type="molecule type" value="Genomic_DNA"/>
</dbReference>
<reference evidence="2 3" key="1">
    <citation type="submission" date="2016-11" db="EMBL/GenBank/DDBJ databases">
        <authorList>
            <person name="Jaros S."/>
            <person name="Januszkiewicz K."/>
            <person name="Wedrychowicz H."/>
        </authorList>
    </citation>
    <scope>NUCLEOTIDE SEQUENCE [LARGE SCALE GENOMIC DNA]</scope>
    <source>
        <strain evidence="2 3">DSM 28715</strain>
    </source>
</reference>
<dbReference type="RefSeq" id="WP_072899656.1">
    <property type="nucleotide sequence ID" value="NZ_FQXB01000001.1"/>
</dbReference>
<feature type="chain" id="PRO_5012702865" description="Beta/Gamma crystallin" evidence="1">
    <location>
        <begin position="19"/>
        <end position="112"/>
    </location>
</feature>
<name>A0A1M5MNW4_9RHOB</name>
<evidence type="ECO:0000313" key="3">
    <source>
        <dbReference type="Proteomes" id="UP000184074"/>
    </source>
</evidence>
<gene>
    <name evidence="2" type="ORF">SAMN05444003_0929</name>
</gene>
<dbReference type="OrthoDB" id="7360198at2"/>
<sequence>MFKALIVAAGLVPTLAIAEEWTPLFEDAAIQEALADRTVRYDALTFQIFGAAGDTQYITERASEGRWAARGGQYCSVWPPSDVWTCYDFAVSGNSVRFIGTDRSVSVGTYEE</sequence>
<evidence type="ECO:0008006" key="4">
    <source>
        <dbReference type="Google" id="ProtNLM"/>
    </source>
</evidence>
<dbReference type="AlphaFoldDB" id="A0A1M5MNW4"/>
<keyword evidence="1" id="KW-0732">Signal</keyword>
<organism evidence="2 3">
    <name type="scientific">Cognatiyoonia sediminum</name>
    <dbReference type="NCBI Taxonomy" id="1508389"/>
    <lineage>
        <taxon>Bacteria</taxon>
        <taxon>Pseudomonadati</taxon>
        <taxon>Pseudomonadota</taxon>
        <taxon>Alphaproteobacteria</taxon>
        <taxon>Rhodobacterales</taxon>
        <taxon>Paracoccaceae</taxon>
        <taxon>Cognatiyoonia</taxon>
    </lineage>
</organism>
<dbReference type="STRING" id="1508389.SAMN05444003_0929"/>
<feature type="signal peptide" evidence="1">
    <location>
        <begin position="1"/>
        <end position="18"/>
    </location>
</feature>
<dbReference type="Proteomes" id="UP000184074">
    <property type="component" value="Unassembled WGS sequence"/>
</dbReference>